<dbReference type="SFLD" id="SFLDG01150">
    <property type="entry name" value="Main.1:_Beta-like"/>
    <property type="match status" value="1"/>
</dbReference>
<protein>
    <submittedName>
        <fullName evidence="3">Glutathione S-transferase</fullName>
    </submittedName>
</protein>
<dbReference type="InterPro" id="IPR040079">
    <property type="entry name" value="Glutathione_S-Trfase"/>
</dbReference>
<organism evidence="3 4">
    <name type="scientific">Parazoarcus communis</name>
    <dbReference type="NCBI Taxonomy" id="41977"/>
    <lineage>
        <taxon>Bacteria</taxon>
        <taxon>Pseudomonadati</taxon>
        <taxon>Pseudomonadota</taxon>
        <taxon>Betaproteobacteria</taxon>
        <taxon>Rhodocyclales</taxon>
        <taxon>Zoogloeaceae</taxon>
        <taxon>Parazoarcus</taxon>
    </lineage>
</organism>
<reference evidence="3 4" key="1">
    <citation type="submission" date="2017-06" db="EMBL/GenBank/DDBJ databases">
        <title>Azoarcus.</title>
        <authorList>
            <person name="Woo J.-H."/>
            <person name="Kim H.-S."/>
        </authorList>
    </citation>
    <scope>NUCLEOTIDE SEQUENCE [LARGE SCALE GENOMIC DNA]</scope>
    <source>
        <strain evidence="3 4">TSPY31</strain>
    </source>
</reference>
<proteinExistence type="predicted"/>
<dbReference type="GO" id="GO:0016740">
    <property type="term" value="F:transferase activity"/>
    <property type="evidence" value="ECO:0007669"/>
    <property type="project" value="UniProtKB-KW"/>
</dbReference>
<dbReference type="Gene3D" id="3.40.30.10">
    <property type="entry name" value="Glutaredoxin"/>
    <property type="match status" value="1"/>
</dbReference>
<dbReference type="SFLD" id="SFLDS00019">
    <property type="entry name" value="Glutathione_Transferase_(cytos"/>
    <property type="match status" value="1"/>
</dbReference>
<dbReference type="InterPro" id="IPR010987">
    <property type="entry name" value="Glutathione-S-Trfase_C-like"/>
</dbReference>
<dbReference type="KEGG" id="acom:CEW83_05675"/>
<evidence type="ECO:0000259" key="1">
    <source>
        <dbReference type="PROSITE" id="PS50404"/>
    </source>
</evidence>
<name>A0A2U8GMQ1_9RHOO</name>
<dbReference type="InterPro" id="IPR004045">
    <property type="entry name" value="Glutathione_S-Trfase_N"/>
</dbReference>
<accession>A0A2U8GMQ1</accession>
<dbReference type="CDD" id="cd03057">
    <property type="entry name" value="GST_N_Beta"/>
    <property type="match status" value="1"/>
</dbReference>
<dbReference type="Gene3D" id="1.20.1050.10">
    <property type="match status" value="1"/>
</dbReference>
<dbReference type="Pfam" id="PF13409">
    <property type="entry name" value="GST_N_2"/>
    <property type="match status" value="1"/>
</dbReference>
<evidence type="ECO:0000259" key="2">
    <source>
        <dbReference type="PROSITE" id="PS50405"/>
    </source>
</evidence>
<evidence type="ECO:0000313" key="4">
    <source>
        <dbReference type="Proteomes" id="UP000244930"/>
    </source>
</evidence>
<dbReference type="PANTHER" id="PTHR44051">
    <property type="entry name" value="GLUTATHIONE S-TRANSFERASE-RELATED"/>
    <property type="match status" value="1"/>
</dbReference>
<dbReference type="EMBL" id="CP022187">
    <property type="protein sequence ID" value="AWI74768.1"/>
    <property type="molecule type" value="Genomic_DNA"/>
</dbReference>
<dbReference type="RefSeq" id="WP_108948476.1">
    <property type="nucleotide sequence ID" value="NZ_CP022187.1"/>
</dbReference>
<dbReference type="InterPro" id="IPR036249">
    <property type="entry name" value="Thioredoxin-like_sf"/>
</dbReference>
<dbReference type="AlphaFoldDB" id="A0A2U8GMQ1"/>
<dbReference type="SUPFAM" id="SSF52833">
    <property type="entry name" value="Thioredoxin-like"/>
    <property type="match status" value="1"/>
</dbReference>
<sequence length="206" mass="22756">MKFYMTPGSCTTGIHILLEELELVFEVDLVNLLAGDQDTAAYRALNPKGTIPTLVRDDGTALTDFVAIAWWLARSWPKRGLLPDDAEGQARVLEVMNHAVGTVHGQGFARIFTTDKFTPNPADHAAVKAQGREIVEQGFAVMNDVLDGRDYAVGDCLTIADAALFYVEFWATRSDIALPPSCLAHYTRMLTRRAVRQVLAEEGYRV</sequence>
<dbReference type="SFLD" id="SFLDG00358">
    <property type="entry name" value="Main_(cytGST)"/>
    <property type="match status" value="1"/>
</dbReference>
<evidence type="ECO:0000313" key="3">
    <source>
        <dbReference type="EMBL" id="AWI74768.1"/>
    </source>
</evidence>
<feature type="domain" description="GST N-terminal" evidence="1">
    <location>
        <begin position="1"/>
        <end position="80"/>
    </location>
</feature>
<dbReference type="PANTHER" id="PTHR44051:SF8">
    <property type="entry name" value="GLUTATHIONE S-TRANSFERASE GSTA"/>
    <property type="match status" value="1"/>
</dbReference>
<dbReference type="SUPFAM" id="SSF47616">
    <property type="entry name" value="GST C-terminal domain-like"/>
    <property type="match status" value="1"/>
</dbReference>
<keyword evidence="3" id="KW-0808">Transferase</keyword>
<dbReference type="PROSITE" id="PS50404">
    <property type="entry name" value="GST_NTER"/>
    <property type="match status" value="1"/>
</dbReference>
<dbReference type="InterPro" id="IPR036282">
    <property type="entry name" value="Glutathione-S-Trfase_C_sf"/>
</dbReference>
<dbReference type="Proteomes" id="UP000244930">
    <property type="component" value="Chromosome"/>
</dbReference>
<dbReference type="PROSITE" id="PS50405">
    <property type="entry name" value="GST_CTER"/>
    <property type="match status" value="1"/>
</dbReference>
<feature type="domain" description="GST C-terminal" evidence="2">
    <location>
        <begin position="85"/>
        <end position="206"/>
    </location>
</feature>
<dbReference type="Pfam" id="PF13410">
    <property type="entry name" value="GST_C_2"/>
    <property type="match status" value="1"/>
</dbReference>
<gene>
    <name evidence="3" type="ORF">CEW83_05675</name>
</gene>
<keyword evidence="4" id="KW-1185">Reference proteome</keyword>